<name>A0A845V393_9GAMM</name>
<dbReference type="GO" id="GO:0032885">
    <property type="term" value="P:regulation of polysaccharide biosynthetic process"/>
    <property type="evidence" value="ECO:0007669"/>
    <property type="project" value="TreeGrafter"/>
</dbReference>
<dbReference type="InterPro" id="IPR005588">
    <property type="entry name" value="MucB_RseB"/>
</dbReference>
<evidence type="ECO:0000256" key="4">
    <source>
        <dbReference type="ARBA" id="ARBA00022764"/>
    </source>
</evidence>
<comment type="similarity">
    <text evidence="2">Belongs to the RseB family.</text>
</comment>
<evidence type="ECO:0000259" key="6">
    <source>
        <dbReference type="Pfam" id="PF03888"/>
    </source>
</evidence>
<dbReference type="RefSeq" id="WP_164209670.1">
    <property type="nucleotide sequence ID" value="NZ_JAAGSC010000031.1"/>
</dbReference>
<feature type="domain" description="MucB/RseB N-terminal" evidence="6">
    <location>
        <begin position="30"/>
        <end position="205"/>
    </location>
</feature>
<evidence type="ECO:0000256" key="1">
    <source>
        <dbReference type="ARBA" id="ARBA00004418"/>
    </source>
</evidence>
<evidence type="ECO:0000259" key="7">
    <source>
        <dbReference type="Pfam" id="PF17188"/>
    </source>
</evidence>
<protein>
    <recommendedName>
        <fullName evidence="10">Transcriptional regulator</fullName>
    </recommendedName>
</protein>
<gene>
    <name evidence="8" type="ORF">G3I74_01805</name>
</gene>
<dbReference type="PANTHER" id="PTHR38782">
    <property type="match status" value="1"/>
</dbReference>
<proteinExistence type="inferred from homology"/>
<feature type="signal peptide" evidence="5">
    <location>
        <begin position="1"/>
        <end position="26"/>
    </location>
</feature>
<evidence type="ECO:0008006" key="10">
    <source>
        <dbReference type="Google" id="ProtNLM"/>
    </source>
</evidence>
<organism evidence="8 9">
    <name type="scientific">Wenzhouxiangella limi</name>
    <dbReference type="NCBI Taxonomy" id="2707351"/>
    <lineage>
        <taxon>Bacteria</taxon>
        <taxon>Pseudomonadati</taxon>
        <taxon>Pseudomonadota</taxon>
        <taxon>Gammaproteobacteria</taxon>
        <taxon>Chromatiales</taxon>
        <taxon>Wenzhouxiangellaceae</taxon>
        <taxon>Wenzhouxiangella</taxon>
    </lineage>
</organism>
<sequence length="334" mass="36830">MKPGRSWRSGLLGLVLSGLAMVPAQADEDVSAWLDRMSRAVDSLNYRGTLVHMRNGHVDTLRIIHRADENGIRERIYSMDGQPREILREGNQVRTLLEGNQPLIVEGRIGARLLPHLPVSQLSSPILAYRMDFAGTERVAGMNTRVIEIRPRDQFRYGHRFWLEEKTGMLLRSALLDHAGRHLQKLTFVDIELGVPISDSELAPAIEVRDAPEATMDEHSVPPPAAASELRQASWTPARLPDGFRLASVGSGVSAEGRPFEHLLFSDGLTSFSVYVEEAGGGQASERIDAIGPVHVYTGMVEQNRVTVVGEVPPATVALIAQQLQRRDKSGSDR</sequence>
<evidence type="ECO:0000256" key="5">
    <source>
        <dbReference type="SAM" id="SignalP"/>
    </source>
</evidence>
<accession>A0A845V393</accession>
<evidence type="ECO:0000256" key="3">
    <source>
        <dbReference type="ARBA" id="ARBA00022729"/>
    </source>
</evidence>
<keyword evidence="9" id="KW-1185">Reference proteome</keyword>
<dbReference type="Pfam" id="PF03888">
    <property type="entry name" value="MucB_RseB"/>
    <property type="match status" value="1"/>
</dbReference>
<dbReference type="PANTHER" id="PTHR38782:SF1">
    <property type="entry name" value="SIGMA-E FACTOR REGULATORY PROTEIN RSEB"/>
    <property type="match status" value="1"/>
</dbReference>
<evidence type="ECO:0000313" key="9">
    <source>
        <dbReference type="Proteomes" id="UP000484885"/>
    </source>
</evidence>
<dbReference type="InterPro" id="IPR033436">
    <property type="entry name" value="MucB/RseB_C"/>
</dbReference>
<dbReference type="CDD" id="cd16327">
    <property type="entry name" value="RseB"/>
    <property type="match status" value="1"/>
</dbReference>
<evidence type="ECO:0000313" key="8">
    <source>
        <dbReference type="EMBL" id="NDY94465.1"/>
    </source>
</evidence>
<dbReference type="InterPro" id="IPR033434">
    <property type="entry name" value="MucB/RseB_N"/>
</dbReference>
<comment type="caution">
    <text evidence="8">The sequence shown here is derived from an EMBL/GenBank/DDBJ whole genome shotgun (WGS) entry which is preliminary data.</text>
</comment>
<dbReference type="EMBL" id="JAAGSC010000031">
    <property type="protein sequence ID" value="NDY94465.1"/>
    <property type="molecule type" value="Genomic_DNA"/>
</dbReference>
<dbReference type="AlphaFoldDB" id="A0A845V393"/>
<dbReference type="Gene3D" id="2.50.20.10">
    <property type="entry name" value="Lipoprotein localisation LolA/LolB/LppX"/>
    <property type="match status" value="1"/>
</dbReference>
<dbReference type="GO" id="GO:0045152">
    <property type="term" value="F:antisigma factor binding"/>
    <property type="evidence" value="ECO:0007669"/>
    <property type="project" value="TreeGrafter"/>
</dbReference>
<feature type="chain" id="PRO_5032670849" description="Transcriptional regulator" evidence="5">
    <location>
        <begin position="27"/>
        <end position="334"/>
    </location>
</feature>
<dbReference type="GO" id="GO:0030288">
    <property type="term" value="C:outer membrane-bounded periplasmic space"/>
    <property type="evidence" value="ECO:0007669"/>
    <property type="project" value="TreeGrafter"/>
</dbReference>
<dbReference type="Gene3D" id="3.30.200.100">
    <property type="entry name" value="MucB/RseB, C-terminal domain"/>
    <property type="match status" value="1"/>
</dbReference>
<dbReference type="Pfam" id="PF17188">
    <property type="entry name" value="MucB_RseB_C"/>
    <property type="match status" value="1"/>
</dbReference>
<feature type="domain" description="MucB/RseB C-terminal" evidence="7">
    <location>
        <begin position="231"/>
        <end position="324"/>
    </location>
</feature>
<reference evidence="8 9" key="1">
    <citation type="submission" date="2020-02" db="EMBL/GenBank/DDBJ databases">
        <authorList>
            <person name="Zhang X.-Y."/>
        </authorList>
    </citation>
    <scope>NUCLEOTIDE SEQUENCE [LARGE SCALE GENOMIC DNA]</scope>
    <source>
        <strain evidence="8 9">C33</strain>
    </source>
</reference>
<keyword evidence="3 5" id="KW-0732">Signal</keyword>
<keyword evidence="4" id="KW-0574">Periplasm</keyword>
<comment type="subcellular location">
    <subcellularLocation>
        <location evidence="1">Periplasm</location>
    </subcellularLocation>
</comment>
<dbReference type="Proteomes" id="UP000484885">
    <property type="component" value="Unassembled WGS sequence"/>
</dbReference>
<dbReference type="InterPro" id="IPR038484">
    <property type="entry name" value="MucB/RseB_C_sf"/>
</dbReference>
<evidence type="ECO:0000256" key="2">
    <source>
        <dbReference type="ARBA" id="ARBA00008150"/>
    </source>
</evidence>
<dbReference type="PIRSF" id="PIRSF005427">
    <property type="entry name" value="RseB"/>
    <property type="match status" value="1"/>
</dbReference>